<gene>
    <name evidence="2" type="ORF">HMPREF3222_03132</name>
</gene>
<reference evidence="2 3" key="1">
    <citation type="submission" date="2016-01" db="EMBL/GenBank/DDBJ databases">
        <authorList>
            <person name="Oliw E.H."/>
        </authorList>
    </citation>
    <scope>NUCLEOTIDE SEQUENCE [LARGE SCALE GENOMIC DNA]</scope>
    <source>
        <strain evidence="2 3">MJR7757A</strain>
    </source>
</reference>
<dbReference type="RefSeq" id="WP_060796918.1">
    <property type="nucleotide sequence ID" value="NZ_KQ956330.1"/>
</dbReference>
<accession>A0A133MLZ8</accession>
<dbReference type="InterPro" id="IPR048101">
    <property type="entry name" value="MobP2"/>
</dbReference>
<comment type="caution">
    <text evidence="2">The sequence shown here is derived from an EMBL/GenBank/DDBJ whole genome shotgun (WGS) entry which is preliminary data.</text>
</comment>
<sequence>MAGVINSIRFVRNKQKEFGNFIDYIDRNEATRQKNYKKFSVFNDYMGNPEKLGALFTKDNEYLNNTEKKKLKNAFNVAQINGSNMWQSVFSFENEWLEKQGIYNSKTGYVDEAKLQNATRVAMAELEKKEGFKDLTWSASIHYNTEHIHVHIAAVEVNPTRERGKFKPKTLYDTKSSFVNSLLNKQEDLSKINSIIRDNLIDGKKNMSFKTDLEMKKMVKEIIKVLPKDKRQWNYNYNTMQRVRPLIDNLSKYYINNYKREEFKDLVNRLNKEDEFYKDAYGEKKVKTATYKDNKLQDLYTRMGNSILKEIKDHVKEEELKKQKMYQNRKENFENKRNLIIAQRNIKMIKDSLKDDFESVKNMNEYEKLQNEIEYSRQINM</sequence>
<dbReference type="PATRIC" id="fig|1502.174.peg.3159"/>
<proteinExistence type="predicted"/>
<dbReference type="InterPro" id="IPR041073">
    <property type="entry name" value="MobL"/>
</dbReference>
<evidence type="ECO:0000256" key="1">
    <source>
        <dbReference type="SAM" id="Coils"/>
    </source>
</evidence>
<evidence type="ECO:0000313" key="2">
    <source>
        <dbReference type="EMBL" id="KXA05064.1"/>
    </source>
</evidence>
<evidence type="ECO:0008006" key="4">
    <source>
        <dbReference type="Google" id="ProtNLM"/>
    </source>
</evidence>
<dbReference type="Proteomes" id="UP000070646">
    <property type="component" value="Unassembled WGS sequence"/>
</dbReference>
<dbReference type="NCBIfam" id="NF041498">
    <property type="entry name" value="MobP2"/>
    <property type="match status" value="1"/>
</dbReference>
<evidence type="ECO:0000313" key="3">
    <source>
        <dbReference type="Proteomes" id="UP000070646"/>
    </source>
</evidence>
<organism evidence="2 3">
    <name type="scientific">Clostridium perfringens</name>
    <dbReference type="NCBI Taxonomy" id="1502"/>
    <lineage>
        <taxon>Bacteria</taxon>
        <taxon>Bacillati</taxon>
        <taxon>Bacillota</taxon>
        <taxon>Clostridia</taxon>
        <taxon>Eubacteriales</taxon>
        <taxon>Clostridiaceae</taxon>
        <taxon>Clostridium</taxon>
    </lineage>
</organism>
<name>A0A133MLZ8_CLOPF</name>
<keyword evidence="1" id="KW-0175">Coiled coil</keyword>
<dbReference type="AlphaFoldDB" id="A0A133MLZ8"/>
<feature type="coiled-coil region" evidence="1">
    <location>
        <begin position="308"/>
        <end position="336"/>
    </location>
</feature>
<dbReference type="EMBL" id="LRPU01000208">
    <property type="protein sequence ID" value="KXA05064.1"/>
    <property type="molecule type" value="Genomic_DNA"/>
</dbReference>
<dbReference type="Pfam" id="PF18555">
    <property type="entry name" value="MobL"/>
    <property type="match status" value="1"/>
</dbReference>
<protein>
    <recommendedName>
        <fullName evidence="4">Relaxase</fullName>
    </recommendedName>
</protein>